<evidence type="ECO:0000313" key="1">
    <source>
        <dbReference type="EMBL" id="MEJ5861670.1"/>
    </source>
</evidence>
<reference evidence="1 2" key="1">
    <citation type="submission" date="2024-02" db="EMBL/GenBank/DDBJ databases">
        <title>Identification of pathogenicity and growth-promoting function of Pseudomonas putida variant.</title>
        <authorList>
            <person name="Sun J."/>
        </authorList>
    </citation>
    <scope>NUCLEOTIDE SEQUENCE [LARGE SCALE GENOMIC DNA]</scope>
    <source>
        <strain evidence="1 2">A03</strain>
    </source>
</reference>
<dbReference type="Proteomes" id="UP001380290">
    <property type="component" value="Unassembled WGS sequence"/>
</dbReference>
<name>A0ABU8QLY4_9PSED</name>
<evidence type="ECO:0000313" key="2">
    <source>
        <dbReference type="Proteomes" id="UP001380290"/>
    </source>
</evidence>
<organism evidence="1 2">
    <name type="scientific">Pseudomonas farsensis</name>
    <dbReference type="NCBI Taxonomy" id="2745492"/>
    <lineage>
        <taxon>Bacteria</taxon>
        <taxon>Pseudomonadati</taxon>
        <taxon>Pseudomonadota</taxon>
        <taxon>Gammaproteobacteria</taxon>
        <taxon>Pseudomonadales</taxon>
        <taxon>Pseudomonadaceae</taxon>
        <taxon>Pseudomonas</taxon>
    </lineage>
</organism>
<dbReference type="EMBL" id="JBBHLC010000001">
    <property type="protein sequence ID" value="MEJ5861670.1"/>
    <property type="molecule type" value="Genomic_DNA"/>
</dbReference>
<protein>
    <submittedName>
        <fullName evidence="1">Uncharacterized protein</fullName>
    </submittedName>
</protein>
<proteinExistence type="predicted"/>
<gene>
    <name evidence="1" type="ORF">V7S98_00305</name>
</gene>
<sequence>MHSPIKRQISAWIFWSLVRQCSKSSQPIGVNETWAFSAATFLFCGLAGVLDSNPQLIWASHYLSALAKALMDDAELGMNH</sequence>
<dbReference type="RefSeq" id="WP_339597873.1">
    <property type="nucleotide sequence ID" value="NZ_JBBHLC010000001.1"/>
</dbReference>
<accession>A0ABU8QLY4</accession>
<comment type="caution">
    <text evidence="1">The sequence shown here is derived from an EMBL/GenBank/DDBJ whole genome shotgun (WGS) entry which is preliminary data.</text>
</comment>
<keyword evidence="2" id="KW-1185">Reference proteome</keyword>